<organism evidence="1 2">
    <name type="scientific">Odoribacter splanchnicus</name>
    <dbReference type="NCBI Taxonomy" id="28118"/>
    <lineage>
        <taxon>Bacteria</taxon>
        <taxon>Pseudomonadati</taxon>
        <taxon>Bacteroidota</taxon>
        <taxon>Bacteroidia</taxon>
        <taxon>Bacteroidales</taxon>
        <taxon>Odoribacteraceae</taxon>
        <taxon>Odoribacter</taxon>
    </lineage>
</organism>
<dbReference type="EMBL" id="QRYW01000008">
    <property type="protein sequence ID" value="RGV28580.1"/>
    <property type="molecule type" value="Genomic_DNA"/>
</dbReference>
<evidence type="ECO:0000313" key="2">
    <source>
        <dbReference type="Proteomes" id="UP000283426"/>
    </source>
</evidence>
<sequence>MGINFWNLPFRSKIYNPPVNTKTKIGQKGRAPGEFEFLECFTLDTENQYVITTDNFKNLKYFSYEGKYIKSVPLELFYKDLIVTSGGDLAFHTSKMINYEYKKNFLGKITVKKSCFNLHIQTGSEFVKYFSYSDKIFDNGKMYQDISYPFSKYNHFIRYIYPFNDTIFQIIDHKPHPLYYIDFEDKKSKEDLIAMNGEEVEEFYKKNKDCAYFVNNFIETDEFMKIDYFFGNKLYSTIIRKGVNHSIMTGALKNDFFGIDLFFQSVINNEFVSYFSPLLIKKLVEEEPSNEYITFFREHGLLDVNEDNNPIVMKCKFKKNEGIDQ</sequence>
<name>A0A412WN41_9BACT</name>
<comment type="caution">
    <text evidence="1">The sequence shown here is derived from an EMBL/GenBank/DDBJ whole genome shotgun (WGS) entry which is preliminary data.</text>
</comment>
<dbReference type="RefSeq" id="WP_118107574.1">
    <property type="nucleotide sequence ID" value="NZ_JADNHN010000003.1"/>
</dbReference>
<proteinExistence type="predicted"/>
<protein>
    <submittedName>
        <fullName evidence="1">6-bladed beta-propeller</fullName>
    </submittedName>
</protein>
<dbReference type="Pfam" id="PF17170">
    <property type="entry name" value="DUF5128"/>
    <property type="match status" value="1"/>
</dbReference>
<reference evidence="1 2" key="1">
    <citation type="submission" date="2018-08" db="EMBL/GenBank/DDBJ databases">
        <title>A genome reference for cultivated species of the human gut microbiota.</title>
        <authorList>
            <person name="Zou Y."/>
            <person name="Xue W."/>
            <person name="Luo G."/>
        </authorList>
    </citation>
    <scope>NUCLEOTIDE SEQUENCE [LARGE SCALE GENOMIC DNA]</scope>
    <source>
        <strain evidence="1 2">AF14-6AC</strain>
    </source>
</reference>
<dbReference type="AlphaFoldDB" id="A0A412WN41"/>
<accession>A0A412WN41</accession>
<evidence type="ECO:0000313" key="1">
    <source>
        <dbReference type="EMBL" id="RGV28580.1"/>
    </source>
</evidence>
<gene>
    <name evidence="1" type="ORF">DWW24_04915</name>
</gene>
<dbReference type="Proteomes" id="UP000283426">
    <property type="component" value="Unassembled WGS sequence"/>
</dbReference>